<reference evidence="3" key="1">
    <citation type="submission" date="2017-04" db="EMBL/GenBank/DDBJ databases">
        <authorList>
            <person name="Varghese N."/>
            <person name="Submissions S."/>
        </authorList>
    </citation>
    <scope>NUCLEOTIDE SEQUENCE [LARGE SCALE GENOMIC DNA]</scope>
    <source>
        <strain evidence="3">VKM Ac-2510</strain>
    </source>
</reference>
<feature type="transmembrane region" description="Helical" evidence="1">
    <location>
        <begin position="5"/>
        <end position="22"/>
    </location>
</feature>
<evidence type="ECO:0000256" key="1">
    <source>
        <dbReference type="SAM" id="Phobius"/>
    </source>
</evidence>
<accession>A0A1X7JAV9</accession>
<organism evidence="2 3">
    <name type="scientific">Agreia pratensis</name>
    <dbReference type="NCBI Taxonomy" id="150121"/>
    <lineage>
        <taxon>Bacteria</taxon>
        <taxon>Bacillati</taxon>
        <taxon>Actinomycetota</taxon>
        <taxon>Actinomycetes</taxon>
        <taxon>Micrococcales</taxon>
        <taxon>Microbacteriaceae</taxon>
        <taxon>Agreia</taxon>
    </lineage>
</organism>
<keyword evidence="1" id="KW-1133">Transmembrane helix</keyword>
<feature type="transmembrane region" description="Helical" evidence="1">
    <location>
        <begin position="28"/>
        <end position="46"/>
    </location>
</feature>
<protein>
    <submittedName>
        <fullName evidence="2">Uncharacterized protein</fullName>
    </submittedName>
</protein>
<proteinExistence type="predicted"/>
<gene>
    <name evidence="2" type="ORF">SAMN06296010_1183</name>
</gene>
<dbReference type="RefSeq" id="WP_176223275.1">
    <property type="nucleotide sequence ID" value="NZ_FXAY01000002.1"/>
</dbReference>
<dbReference type="AlphaFoldDB" id="A0A1X7JAV9"/>
<dbReference type="EMBL" id="FXAY01000002">
    <property type="protein sequence ID" value="SMG24493.1"/>
    <property type="molecule type" value="Genomic_DNA"/>
</dbReference>
<keyword evidence="1" id="KW-0472">Membrane</keyword>
<keyword evidence="1" id="KW-0812">Transmembrane</keyword>
<dbReference type="Proteomes" id="UP000193244">
    <property type="component" value="Unassembled WGS sequence"/>
</dbReference>
<name>A0A1X7JAV9_9MICO</name>
<sequence>MTTVLWYIGAVGFLVAAIATALSNQWALAAAFLAISAALFVLAVRAQRKGSART</sequence>
<evidence type="ECO:0000313" key="2">
    <source>
        <dbReference type="EMBL" id="SMG24493.1"/>
    </source>
</evidence>
<dbReference type="STRING" id="150121.SAMN06296010_1183"/>
<keyword evidence="3" id="KW-1185">Reference proteome</keyword>
<evidence type="ECO:0000313" key="3">
    <source>
        <dbReference type="Proteomes" id="UP000193244"/>
    </source>
</evidence>